<evidence type="ECO:0000313" key="2">
    <source>
        <dbReference type="Proteomes" id="UP000622552"/>
    </source>
</evidence>
<gene>
    <name evidence="1" type="ORF">IW245_003676</name>
</gene>
<dbReference type="AlphaFoldDB" id="A0A8J7GIR6"/>
<accession>A0A8J7GIR6</accession>
<proteinExistence type="predicted"/>
<sequence>MLRRVARRVTLAFIFGWAFASIALGITTALR</sequence>
<protein>
    <submittedName>
        <fullName evidence="1">Uncharacterized protein</fullName>
    </submittedName>
</protein>
<organism evidence="1 2">
    <name type="scientific">Longispora fulva</name>
    <dbReference type="NCBI Taxonomy" id="619741"/>
    <lineage>
        <taxon>Bacteria</taxon>
        <taxon>Bacillati</taxon>
        <taxon>Actinomycetota</taxon>
        <taxon>Actinomycetes</taxon>
        <taxon>Micromonosporales</taxon>
        <taxon>Micromonosporaceae</taxon>
        <taxon>Longispora</taxon>
    </lineage>
</organism>
<comment type="caution">
    <text evidence="1">The sequence shown here is derived from an EMBL/GenBank/DDBJ whole genome shotgun (WGS) entry which is preliminary data.</text>
</comment>
<dbReference type="EMBL" id="JADOUF010000001">
    <property type="protein sequence ID" value="MBG6137482.1"/>
    <property type="molecule type" value="Genomic_DNA"/>
</dbReference>
<name>A0A8J7GIR6_9ACTN</name>
<keyword evidence="2" id="KW-1185">Reference proteome</keyword>
<dbReference type="Proteomes" id="UP000622552">
    <property type="component" value="Unassembled WGS sequence"/>
</dbReference>
<reference evidence="1" key="1">
    <citation type="submission" date="2020-11" db="EMBL/GenBank/DDBJ databases">
        <title>Sequencing the genomes of 1000 actinobacteria strains.</title>
        <authorList>
            <person name="Klenk H.-P."/>
        </authorList>
    </citation>
    <scope>NUCLEOTIDE SEQUENCE</scope>
    <source>
        <strain evidence="1">DSM 45356</strain>
    </source>
</reference>
<evidence type="ECO:0000313" key="1">
    <source>
        <dbReference type="EMBL" id="MBG6137482.1"/>
    </source>
</evidence>